<evidence type="ECO:0000256" key="4">
    <source>
        <dbReference type="ARBA" id="ARBA00022989"/>
    </source>
</evidence>
<accession>A0AB33K4I0</accession>
<evidence type="ECO:0000256" key="1">
    <source>
        <dbReference type="ARBA" id="ARBA00004651"/>
    </source>
</evidence>
<dbReference type="EMBL" id="AP035881">
    <property type="protein sequence ID" value="BFP47392.1"/>
    <property type="molecule type" value="Genomic_DNA"/>
</dbReference>
<feature type="domain" description="Cardiolipin synthase N-terminal" evidence="7">
    <location>
        <begin position="12"/>
        <end position="56"/>
    </location>
</feature>
<proteinExistence type="predicted"/>
<evidence type="ECO:0000256" key="6">
    <source>
        <dbReference type="SAM" id="Phobius"/>
    </source>
</evidence>
<dbReference type="RefSeq" id="WP_407989751.1">
    <property type="nucleotide sequence ID" value="NZ_AP035881.2"/>
</dbReference>
<dbReference type="InterPro" id="IPR027379">
    <property type="entry name" value="CLS_N"/>
</dbReference>
<name>A0AB33K4I0_9ACTN</name>
<protein>
    <submittedName>
        <fullName evidence="8">PLD nuclease N-terminal domain-containing protein</fullName>
    </submittedName>
</protein>
<sequence length="127" mass="14475">MLRILPPLLLLALWIWAFIDCLTTPEQEVKHLPKVAWVIIVLLFPLVGSIAWLAIGKRRDGLTSVRAPGRQVAPDDNPEFLASLKKDQRDRDAELLKQWEADLRRREDELRDKGDGEAGETGRGDKR</sequence>
<organism evidence="8">
    <name type="scientific">Kitasatospora sp. CMC57</name>
    <dbReference type="NCBI Taxonomy" id="3231513"/>
    <lineage>
        <taxon>Bacteria</taxon>
        <taxon>Bacillati</taxon>
        <taxon>Actinomycetota</taxon>
        <taxon>Actinomycetes</taxon>
        <taxon>Kitasatosporales</taxon>
        <taxon>Streptomycetaceae</taxon>
        <taxon>Kitasatospora</taxon>
    </lineage>
</organism>
<gene>
    <name evidence="8" type="ORF">KCMC57_37600</name>
</gene>
<keyword evidence="5 6" id="KW-0472">Membrane</keyword>
<dbReference type="GO" id="GO:0005886">
    <property type="term" value="C:plasma membrane"/>
    <property type="evidence" value="ECO:0007669"/>
    <property type="project" value="UniProtKB-SubCell"/>
</dbReference>
<dbReference type="Pfam" id="PF13396">
    <property type="entry name" value="PLDc_N"/>
    <property type="match status" value="1"/>
</dbReference>
<evidence type="ECO:0000256" key="2">
    <source>
        <dbReference type="ARBA" id="ARBA00022475"/>
    </source>
</evidence>
<evidence type="ECO:0000256" key="5">
    <source>
        <dbReference type="ARBA" id="ARBA00023136"/>
    </source>
</evidence>
<feature type="transmembrane region" description="Helical" evidence="6">
    <location>
        <begin position="35"/>
        <end position="55"/>
    </location>
</feature>
<comment type="subcellular location">
    <subcellularLocation>
        <location evidence="1">Cell membrane</location>
        <topology evidence="1">Multi-pass membrane protein</topology>
    </subcellularLocation>
</comment>
<reference evidence="8" key="1">
    <citation type="submission" date="2024-07" db="EMBL/GenBank/DDBJ databases">
        <title>Complete genome sequences of cellulolytic bacteria, Kitasatospora sp. CMC57 and Streptomyces sp. CMC78, isolated from Japanese agricultural soil.</title>
        <authorList>
            <person name="Hashimoto T."/>
            <person name="Ito M."/>
            <person name="Iwamoto M."/>
            <person name="Fukahori D."/>
            <person name="Shoda T."/>
            <person name="Sakoda M."/>
            <person name="Morohoshi T."/>
            <person name="Mitsuboshi M."/>
            <person name="Nishizawa T."/>
        </authorList>
    </citation>
    <scope>NUCLEOTIDE SEQUENCE</scope>
    <source>
        <strain evidence="8">CMC57</strain>
    </source>
</reference>
<keyword evidence="3 6" id="KW-0812">Transmembrane</keyword>
<evidence type="ECO:0000256" key="3">
    <source>
        <dbReference type="ARBA" id="ARBA00022692"/>
    </source>
</evidence>
<dbReference type="AlphaFoldDB" id="A0AB33K4I0"/>
<keyword evidence="2" id="KW-1003">Cell membrane</keyword>
<evidence type="ECO:0000259" key="7">
    <source>
        <dbReference type="Pfam" id="PF13396"/>
    </source>
</evidence>
<evidence type="ECO:0000313" key="8">
    <source>
        <dbReference type="EMBL" id="BFP47392.1"/>
    </source>
</evidence>
<keyword evidence="4 6" id="KW-1133">Transmembrane helix</keyword>